<evidence type="ECO:0008006" key="5">
    <source>
        <dbReference type="Google" id="ProtNLM"/>
    </source>
</evidence>
<feature type="compositionally biased region" description="Pro residues" evidence="1">
    <location>
        <begin position="8"/>
        <end position="20"/>
    </location>
</feature>
<reference evidence="3 4" key="1">
    <citation type="journal article" date="2010" name="Proc. Natl. Acad. Sci. U.S.A.">
        <title>Insights into evolution of multicellular fungi from the assembled chromosomes of the mushroom Coprinopsis cinerea (Coprinus cinereus).</title>
        <authorList>
            <person name="Stajich J.E."/>
            <person name="Wilke S.K."/>
            <person name="Ahren D."/>
            <person name="Au C.H."/>
            <person name="Birren B.W."/>
            <person name="Borodovsky M."/>
            <person name="Burns C."/>
            <person name="Canback B."/>
            <person name="Casselton L.A."/>
            <person name="Cheng C.K."/>
            <person name="Deng J."/>
            <person name="Dietrich F.S."/>
            <person name="Fargo D.C."/>
            <person name="Farman M.L."/>
            <person name="Gathman A.C."/>
            <person name="Goldberg J."/>
            <person name="Guigo R."/>
            <person name="Hoegger P.J."/>
            <person name="Hooker J.B."/>
            <person name="Huggins A."/>
            <person name="James T.Y."/>
            <person name="Kamada T."/>
            <person name="Kilaru S."/>
            <person name="Kodira C."/>
            <person name="Kues U."/>
            <person name="Kupfer D."/>
            <person name="Kwan H.S."/>
            <person name="Lomsadze A."/>
            <person name="Li W."/>
            <person name="Lilly W.W."/>
            <person name="Ma L.J."/>
            <person name="Mackey A.J."/>
            <person name="Manning G."/>
            <person name="Martin F."/>
            <person name="Muraguchi H."/>
            <person name="Natvig D.O."/>
            <person name="Palmerini H."/>
            <person name="Ramesh M.A."/>
            <person name="Rehmeyer C.J."/>
            <person name="Roe B.A."/>
            <person name="Shenoy N."/>
            <person name="Stanke M."/>
            <person name="Ter-Hovhannisyan V."/>
            <person name="Tunlid A."/>
            <person name="Velagapudi R."/>
            <person name="Vision T.J."/>
            <person name="Zeng Q."/>
            <person name="Zolan M.E."/>
            <person name="Pukkila P.J."/>
        </authorList>
    </citation>
    <scope>NUCLEOTIDE SEQUENCE [LARGE SCALE GENOMIC DNA]</scope>
    <source>
        <strain evidence="4">Okayama-7 / 130 / ATCC MYA-4618 / FGSC 9003</strain>
    </source>
</reference>
<evidence type="ECO:0000256" key="1">
    <source>
        <dbReference type="SAM" id="MobiDB-lite"/>
    </source>
</evidence>
<sequence>MSSTVPLAGPPAGGPPPGAPTPQQRNNFNYMALTSLVLVSWEIILHAAQDFKYLRAKGWWKRPVLWAYFLQRYGAFIVIMSQVNIRLGNPSNCYAFGKVSLTFGGAVVLPSVSLIYLYRVLAIWNKKAVVKYSLIVLWVLCLAASLTAPFSQDAGNNPNGPGCTIVRSEKWAPTSFIANAVYDTVIFFFTVYKLVVNRHQYKNFRSPLQTTLLRDGVLYFAVAVIIGIVDIVFLMAVKNPVVSSTVIPLHIALTSIMTTRLVNNVFHVVREGSTPEFLSETKNTSSGTARPVQSYGRATGASSSSRTVIFIGSGVGTDYFDKNGTRSNFDHQESHISFEKGARDDQTYSIPMQLRVTTETVSKV</sequence>
<feature type="transmembrane region" description="Helical" evidence="2">
    <location>
        <begin position="129"/>
        <end position="150"/>
    </location>
</feature>
<feature type="region of interest" description="Disordered" evidence="1">
    <location>
        <begin position="1"/>
        <end position="21"/>
    </location>
</feature>
<comment type="caution">
    <text evidence="3">The sequence shown here is derived from an EMBL/GenBank/DDBJ whole genome shotgun (WGS) entry which is preliminary data.</text>
</comment>
<feature type="transmembrane region" description="Helical" evidence="2">
    <location>
        <begin position="65"/>
        <end position="83"/>
    </location>
</feature>
<dbReference type="KEGG" id="cci:CC1G_02863"/>
<keyword evidence="2" id="KW-1133">Transmembrane helix</keyword>
<gene>
    <name evidence="3" type="ORF">CC1G_02863</name>
</gene>
<keyword evidence="4" id="KW-1185">Reference proteome</keyword>
<proteinExistence type="predicted"/>
<dbReference type="VEuPathDB" id="FungiDB:CC1G_02863"/>
<dbReference type="OMA" id="ICVACAF"/>
<feature type="transmembrane region" description="Helical" evidence="2">
    <location>
        <begin position="95"/>
        <end position="117"/>
    </location>
</feature>
<feature type="transmembrane region" description="Helical" evidence="2">
    <location>
        <begin position="28"/>
        <end position="45"/>
    </location>
</feature>
<dbReference type="RefSeq" id="XP_001828282.1">
    <property type="nucleotide sequence ID" value="XM_001828230.1"/>
</dbReference>
<keyword evidence="2" id="KW-0472">Membrane</keyword>
<keyword evidence="2" id="KW-0812">Transmembrane</keyword>
<evidence type="ECO:0000256" key="2">
    <source>
        <dbReference type="SAM" id="Phobius"/>
    </source>
</evidence>
<dbReference type="AlphaFoldDB" id="A8N094"/>
<dbReference type="GeneID" id="6004669"/>
<evidence type="ECO:0000313" key="4">
    <source>
        <dbReference type="Proteomes" id="UP000001861"/>
    </source>
</evidence>
<dbReference type="eggNOG" id="ENOG502SWBR">
    <property type="taxonomic scope" value="Eukaryota"/>
</dbReference>
<organism evidence="3 4">
    <name type="scientific">Coprinopsis cinerea (strain Okayama-7 / 130 / ATCC MYA-4618 / FGSC 9003)</name>
    <name type="common">Inky cap fungus</name>
    <name type="synonym">Hormographiella aspergillata</name>
    <dbReference type="NCBI Taxonomy" id="240176"/>
    <lineage>
        <taxon>Eukaryota</taxon>
        <taxon>Fungi</taxon>
        <taxon>Dikarya</taxon>
        <taxon>Basidiomycota</taxon>
        <taxon>Agaricomycotina</taxon>
        <taxon>Agaricomycetes</taxon>
        <taxon>Agaricomycetidae</taxon>
        <taxon>Agaricales</taxon>
        <taxon>Agaricineae</taxon>
        <taxon>Psathyrellaceae</taxon>
        <taxon>Coprinopsis</taxon>
    </lineage>
</organism>
<evidence type="ECO:0000313" key="3">
    <source>
        <dbReference type="EMBL" id="EAU93633.1"/>
    </source>
</evidence>
<protein>
    <recommendedName>
        <fullName evidence="5">Integral membrane protein</fullName>
    </recommendedName>
</protein>
<name>A8N094_COPC7</name>
<dbReference type="EMBL" id="AACS02000001">
    <property type="protein sequence ID" value="EAU93633.1"/>
    <property type="molecule type" value="Genomic_DNA"/>
</dbReference>
<dbReference type="Proteomes" id="UP000001861">
    <property type="component" value="Unassembled WGS sequence"/>
</dbReference>
<feature type="region of interest" description="Disordered" evidence="1">
    <location>
        <begin position="277"/>
        <end position="299"/>
    </location>
</feature>
<accession>A8N094</accession>
<feature type="transmembrane region" description="Helical" evidence="2">
    <location>
        <begin position="217"/>
        <end position="237"/>
    </location>
</feature>
<dbReference type="OrthoDB" id="3038990at2759"/>
<feature type="transmembrane region" description="Helical" evidence="2">
    <location>
        <begin position="176"/>
        <end position="196"/>
    </location>
</feature>
<dbReference type="InParanoid" id="A8N094"/>